<comment type="catalytic activity">
    <reaction evidence="1">
        <text>Hydrolysis of terminal non-reducing beta-D-galactose residues in beta-D-galactosides.</text>
        <dbReference type="EC" id="3.2.1.23"/>
    </reaction>
</comment>
<dbReference type="SUPFAM" id="SSF49303">
    <property type="entry name" value="beta-Galactosidase/glucuronidase domain"/>
    <property type="match status" value="1"/>
</dbReference>
<evidence type="ECO:0000313" key="7">
    <source>
        <dbReference type="EMBL" id="VFS63548.1"/>
    </source>
</evidence>
<dbReference type="InterPro" id="IPR036156">
    <property type="entry name" value="Beta-gal/glucu_dom_sf"/>
</dbReference>
<evidence type="ECO:0000256" key="1">
    <source>
        <dbReference type="ARBA" id="ARBA00001412"/>
    </source>
</evidence>
<sequence length="124" mass="13965">MSGIFRDVSLQHKPATHISDLRINTHFNDDFSRAALETQVRVAGELRNDLRVTVQLWDNDTLIGENTGSLGSEIIDERGAYHDRITLRQNVKEPALWSAETPNLLSGRGEVTHRGRCADRSRSL</sequence>
<dbReference type="PANTHER" id="PTHR46323">
    <property type="entry name" value="BETA-GALACTOSIDASE"/>
    <property type="match status" value="1"/>
</dbReference>
<name>A0A485AWA7_KLUCR</name>
<dbReference type="GO" id="GO:0005990">
    <property type="term" value="P:lactose catabolic process"/>
    <property type="evidence" value="ECO:0007669"/>
    <property type="project" value="TreeGrafter"/>
</dbReference>
<organism evidence="7 8">
    <name type="scientific">Kluyvera cryocrescens</name>
    <name type="common">Kluyvera citrophila</name>
    <dbReference type="NCBI Taxonomy" id="580"/>
    <lineage>
        <taxon>Bacteria</taxon>
        <taxon>Pseudomonadati</taxon>
        <taxon>Pseudomonadota</taxon>
        <taxon>Gammaproteobacteria</taxon>
        <taxon>Enterobacterales</taxon>
        <taxon>Enterobacteriaceae</taxon>
        <taxon>Kluyvera</taxon>
    </lineage>
</organism>
<dbReference type="GO" id="GO:0009341">
    <property type="term" value="C:beta-galactosidase complex"/>
    <property type="evidence" value="ECO:0007669"/>
    <property type="project" value="TreeGrafter"/>
</dbReference>
<keyword evidence="5 7" id="KW-0326">Glycosidase</keyword>
<comment type="similarity">
    <text evidence="2">Belongs to the glycosyl hydrolase 2 family.</text>
</comment>
<feature type="domain" description="Glycoside hydrolase family 2 immunoglobulin-like beta-sandwich" evidence="6">
    <location>
        <begin position="16"/>
        <end position="104"/>
    </location>
</feature>
<dbReference type="PANTHER" id="PTHR46323:SF2">
    <property type="entry name" value="BETA-GALACTOSIDASE"/>
    <property type="match status" value="1"/>
</dbReference>
<evidence type="ECO:0000313" key="8">
    <source>
        <dbReference type="Proteomes" id="UP000401081"/>
    </source>
</evidence>
<proteinExistence type="inferred from homology"/>
<keyword evidence="4 7" id="KW-0378">Hydrolase</keyword>
<evidence type="ECO:0000256" key="2">
    <source>
        <dbReference type="ARBA" id="ARBA00007401"/>
    </source>
</evidence>
<evidence type="ECO:0000256" key="4">
    <source>
        <dbReference type="ARBA" id="ARBA00022801"/>
    </source>
</evidence>
<dbReference type="InterPro" id="IPR006102">
    <property type="entry name" value="Ig-like_GH2"/>
</dbReference>
<dbReference type="Gene3D" id="2.60.40.10">
    <property type="entry name" value="Immunoglobulins"/>
    <property type="match status" value="1"/>
</dbReference>
<keyword evidence="8" id="KW-1185">Reference proteome</keyword>
<dbReference type="Pfam" id="PF00703">
    <property type="entry name" value="Glyco_hydro_2"/>
    <property type="match status" value="1"/>
</dbReference>
<dbReference type="EC" id="3.2.1.23" evidence="3"/>
<reference evidence="7 8" key="1">
    <citation type="submission" date="2019-03" db="EMBL/GenBank/DDBJ databases">
        <authorList>
            <consortium name="Pathogen Informatics"/>
        </authorList>
    </citation>
    <scope>NUCLEOTIDE SEQUENCE [LARGE SCALE GENOMIC DNA]</scope>
    <source>
        <strain evidence="7 8">NCTC12993</strain>
    </source>
</reference>
<dbReference type="Proteomes" id="UP000401081">
    <property type="component" value="Unassembled WGS sequence"/>
</dbReference>
<dbReference type="EMBL" id="CAADJD010000018">
    <property type="protein sequence ID" value="VFS63548.1"/>
    <property type="molecule type" value="Genomic_DNA"/>
</dbReference>
<gene>
    <name evidence="7" type="primary">lacZ_2</name>
    <name evidence="7" type="ORF">NCTC12993_02716</name>
</gene>
<dbReference type="GO" id="GO:0004565">
    <property type="term" value="F:beta-galactosidase activity"/>
    <property type="evidence" value="ECO:0007669"/>
    <property type="project" value="UniProtKB-EC"/>
</dbReference>
<evidence type="ECO:0000256" key="3">
    <source>
        <dbReference type="ARBA" id="ARBA00012756"/>
    </source>
</evidence>
<evidence type="ECO:0000256" key="5">
    <source>
        <dbReference type="ARBA" id="ARBA00023295"/>
    </source>
</evidence>
<protein>
    <recommendedName>
        <fullName evidence="3">beta-galactosidase</fullName>
        <ecNumber evidence="3">3.2.1.23</ecNumber>
    </recommendedName>
</protein>
<dbReference type="InterPro" id="IPR050347">
    <property type="entry name" value="Bact_Beta-galactosidase"/>
</dbReference>
<accession>A0A485AWA7</accession>
<dbReference type="AlphaFoldDB" id="A0A485AWA7"/>
<evidence type="ECO:0000259" key="6">
    <source>
        <dbReference type="Pfam" id="PF00703"/>
    </source>
</evidence>
<dbReference type="InterPro" id="IPR013783">
    <property type="entry name" value="Ig-like_fold"/>
</dbReference>